<keyword evidence="2" id="KW-0805">Transcription regulation</keyword>
<dbReference type="Gene3D" id="1.10.357.10">
    <property type="entry name" value="Tetracycline Repressor, domain 2"/>
    <property type="match status" value="1"/>
</dbReference>
<evidence type="ECO:0000256" key="4">
    <source>
        <dbReference type="ARBA" id="ARBA00023163"/>
    </source>
</evidence>
<feature type="domain" description="HTH tetR-type" evidence="6">
    <location>
        <begin position="11"/>
        <end position="71"/>
    </location>
</feature>
<dbReference type="PROSITE" id="PS50977">
    <property type="entry name" value="HTH_TETR_2"/>
    <property type="match status" value="1"/>
</dbReference>
<dbReference type="InterPro" id="IPR009057">
    <property type="entry name" value="Homeodomain-like_sf"/>
</dbReference>
<dbReference type="AlphaFoldDB" id="A0A5J5IWN2"/>
<proteinExistence type="predicted"/>
<reference evidence="8" key="1">
    <citation type="submission" date="2019-09" db="EMBL/GenBank/DDBJ databases">
        <title>Mumia zhuanghuii sp. nov. isolated from the intestinal contents of plateau pika (Ochotona curzoniae) in the Qinghai-Tibet plateau of China.</title>
        <authorList>
            <person name="Tian Z."/>
        </authorList>
    </citation>
    <scope>NUCLEOTIDE SEQUENCE [LARGE SCALE GENOMIC DNA]</scope>
    <source>
        <strain evidence="8">JCM 30598</strain>
    </source>
</reference>
<evidence type="ECO:0000256" key="1">
    <source>
        <dbReference type="ARBA" id="ARBA00022491"/>
    </source>
</evidence>
<dbReference type="OrthoDB" id="7505659at2"/>
<comment type="caution">
    <text evidence="7">The sequence shown here is derived from an EMBL/GenBank/DDBJ whole genome shotgun (WGS) entry which is preliminary data.</text>
</comment>
<evidence type="ECO:0000256" key="2">
    <source>
        <dbReference type="ARBA" id="ARBA00023015"/>
    </source>
</evidence>
<evidence type="ECO:0000313" key="8">
    <source>
        <dbReference type="Proteomes" id="UP000325827"/>
    </source>
</evidence>
<evidence type="ECO:0000256" key="3">
    <source>
        <dbReference type="ARBA" id="ARBA00023125"/>
    </source>
</evidence>
<dbReference type="PANTHER" id="PTHR47506:SF6">
    <property type="entry name" value="HTH-TYPE TRANSCRIPTIONAL REPRESSOR NEMR"/>
    <property type="match status" value="1"/>
</dbReference>
<dbReference type="PRINTS" id="PR00455">
    <property type="entry name" value="HTHTETR"/>
</dbReference>
<keyword evidence="4" id="KW-0804">Transcription</keyword>
<dbReference type="SUPFAM" id="SSF48498">
    <property type="entry name" value="Tetracyclin repressor-like, C-terminal domain"/>
    <property type="match status" value="1"/>
</dbReference>
<protein>
    <submittedName>
        <fullName evidence="7">TetR family transcriptional regulator</fullName>
    </submittedName>
</protein>
<dbReference type="Pfam" id="PF13977">
    <property type="entry name" value="TetR_C_6"/>
    <property type="match status" value="1"/>
</dbReference>
<organism evidence="7 8">
    <name type="scientific">Microbacterium rhizomatis</name>
    <dbReference type="NCBI Taxonomy" id="1631477"/>
    <lineage>
        <taxon>Bacteria</taxon>
        <taxon>Bacillati</taxon>
        <taxon>Actinomycetota</taxon>
        <taxon>Actinomycetes</taxon>
        <taxon>Micrococcales</taxon>
        <taxon>Microbacteriaceae</taxon>
        <taxon>Microbacterium</taxon>
    </lineage>
</organism>
<keyword evidence="8" id="KW-1185">Reference proteome</keyword>
<gene>
    <name evidence="7" type="ORF">F6B43_16060</name>
</gene>
<dbReference type="EMBL" id="VYSA01000004">
    <property type="protein sequence ID" value="KAA9105881.1"/>
    <property type="molecule type" value="Genomic_DNA"/>
</dbReference>
<keyword evidence="1" id="KW-0678">Repressor</keyword>
<keyword evidence="3 5" id="KW-0238">DNA-binding</keyword>
<evidence type="ECO:0000256" key="5">
    <source>
        <dbReference type="PROSITE-ProRule" id="PRU00335"/>
    </source>
</evidence>
<dbReference type="SUPFAM" id="SSF46689">
    <property type="entry name" value="Homeodomain-like"/>
    <property type="match status" value="1"/>
</dbReference>
<evidence type="ECO:0000313" key="7">
    <source>
        <dbReference type="EMBL" id="KAA9105881.1"/>
    </source>
</evidence>
<dbReference type="Pfam" id="PF00440">
    <property type="entry name" value="TetR_N"/>
    <property type="match status" value="1"/>
</dbReference>
<name>A0A5J5IWN2_9MICO</name>
<dbReference type="InterPro" id="IPR036271">
    <property type="entry name" value="Tet_transcr_reg_TetR-rel_C_sf"/>
</dbReference>
<dbReference type="InterPro" id="IPR039538">
    <property type="entry name" value="BetI_C"/>
</dbReference>
<dbReference type="PANTHER" id="PTHR47506">
    <property type="entry name" value="TRANSCRIPTIONAL REGULATORY PROTEIN"/>
    <property type="match status" value="1"/>
</dbReference>
<sequence>MSPVSKYPKGVAKQQELIDVALRVVAERGYNGATITEVADAANLSKAGLLHHFRKKEDLFAEVLRRRDDLVTDTWTRERMNPTVDGATLIAGFIRENAKVPGLVQLFTRLSAEATDPSNPAHDYFRDRYEKNREASASLLQDMQASGRLPSTADPEMFAVILAALQDGLQLRWLYDPHVDMAAHLEHFFDALAARVPDLDVTP</sequence>
<dbReference type="RefSeq" id="WP_150450023.1">
    <property type="nucleotide sequence ID" value="NZ_VYSA01000004.1"/>
</dbReference>
<dbReference type="InterPro" id="IPR001647">
    <property type="entry name" value="HTH_TetR"/>
</dbReference>
<feature type="DNA-binding region" description="H-T-H motif" evidence="5">
    <location>
        <begin position="34"/>
        <end position="53"/>
    </location>
</feature>
<accession>A0A5J5IWN2</accession>
<dbReference type="Proteomes" id="UP000325827">
    <property type="component" value="Unassembled WGS sequence"/>
</dbReference>
<dbReference type="GO" id="GO:0003677">
    <property type="term" value="F:DNA binding"/>
    <property type="evidence" value="ECO:0007669"/>
    <property type="project" value="UniProtKB-UniRule"/>
</dbReference>
<evidence type="ECO:0000259" key="6">
    <source>
        <dbReference type="PROSITE" id="PS50977"/>
    </source>
</evidence>